<dbReference type="STRING" id="3775.A0A1Q3D4S4"/>
<dbReference type="GO" id="GO:0042910">
    <property type="term" value="F:xenobiotic transmembrane transporter activity"/>
    <property type="evidence" value="ECO:0007669"/>
    <property type="project" value="InterPro"/>
</dbReference>
<dbReference type="Pfam" id="PF01554">
    <property type="entry name" value="MatE"/>
    <property type="match status" value="1"/>
</dbReference>
<feature type="transmembrane region" description="Helical" evidence="2">
    <location>
        <begin position="86"/>
        <end position="110"/>
    </location>
</feature>
<keyword evidence="2" id="KW-1133">Transmembrane helix</keyword>
<feature type="transmembrane region" description="Helical" evidence="2">
    <location>
        <begin position="56"/>
        <end position="80"/>
    </location>
</feature>
<comment type="similarity">
    <text evidence="1">Belongs to the multi antimicrobial extrusion (MATE) (TC 2.A.66.1) family.</text>
</comment>
<organism evidence="3 4">
    <name type="scientific">Cephalotus follicularis</name>
    <name type="common">Albany pitcher plant</name>
    <dbReference type="NCBI Taxonomy" id="3775"/>
    <lineage>
        <taxon>Eukaryota</taxon>
        <taxon>Viridiplantae</taxon>
        <taxon>Streptophyta</taxon>
        <taxon>Embryophyta</taxon>
        <taxon>Tracheophyta</taxon>
        <taxon>Spermatophyta</taxon>
        <taxon>Magnoliopsida</taxon>
        <taxon>eudicotyledons</taxon>
        <taxon>Gunneridae</taxon>
        <taxon>Pentapetalae</taxon>
        <taxon>rosids</taxon>
        <taxon>fabids</taxon>
        <taxon>Oxalidales</taxon>
        <taxon>Cephalotaceae</taxon>
        <taxon>Cephalotus</taxon>
    </lineage>
</organism>
<keyword evidence="2" id="KW-0812">Transmembrane</keyword>
<dbReference type="OrthoDB" id="2126698at2759"/>
<gene>
    <name evidence="3" type="ORF">CFOL_v3_30906</name>
</gene>
<accession>A0A1Q3D4S4</accession>
<dbReference type="InterPro" id="IPR002528">
    <property type="entry name" value="MATE_fam"/>
</dbReference>
<sequence length="137" mass="14647">MTLFCCCHVLGYAYSDDKDVVDYVAELAPLLSLSIIIDSSQAVLSGVARGSGWQNIGAYVNLGAYYLAGLPVAIVLGFVLHLRGKGLWIGILPGSTVQGEVLALMIAYFTNWKTQASKARDRIFEGSSSAGSVRNSR</sequence>
<keyword evidence="4" id="KW-1185">Reference proteome</keyword>
<dbReference type="AlphaFoldDB" id="A0A1Q3D4S4"/>
<dbReference type="GO" id="GO:0015297">
    <property type="term" value="F:antiporter activity"/>
    <property type="evidence" value="ECO:0007669"/>
    <property type="project" value="InterPro"/>
</dbReference>
<protein>
    <submittedName>
        <fullName evidence="3">MatE domain-containing protein</fullName>
    </submittedName>
</protein>
<name>A0A1Q3D4S4_CEPFO</name>
<reference evidence="4" key="1">
    <citation type="submission" date="2016-04" db="EMBL/GenBank/DDBJ databases">
        <title>Cephalotus genome sequencing.</title>
        <authorList>
            <person name="Fukushima K."/>
            <person name="Hasebe M."/>
            <person name="Fang X."/>
        </authorList>
    </citation>
    <scope>NUCLEOTIDE SEQUENCE [LARGE SCALE GENOMIC DNA]</scope>
    <source>
        <strain evidence="4">cv. St1</strain>
    </source>
</reference>
<keyword evidence="2" id="KW-0472">Membrane</keyword>
<evidence type="ECO:0000313" key="4">
    <source>
        <dbReference type="Proteomes" id="UP000187406"/>
    </source>
</evidence>
<dbReference type="EMBL" id="BDDD01004338">
    <property type="protein sequence ID" value="GAV87480.1"/>
    <property type="molecule type" value="Genomic_DNA"/>
</dbReference>
<dbReference type="InParanoid" id="A0A1Q3D4S4"/>
<dbReference type="GO" id="GO:0016020">
    <property type="term" value="C:membrane"/>
    <property type="evidence" value="ECO:0007669"/>
    <property type="project" value="InterPro"/>
</dbReference>
<evidence type="ECO:0000256" key="2">
    <source>
        <dbReference type="SAM" id="Phobius"/>
    </source>
</evidence>
<evidence type="ECO:0000313" key="3">
    <source>
        <dbReference type="EMBL" id="GAV87480.1"/>
    </source>
</evidence>
<evidence type="ECO:0000256" key="1">
    <source>
        <dbReference type="ARBA" id="ARBA00010199"/>
    </source>
</evidence>
<comment type="caution">
    <text evidence="3">The sequence shown here is derived from an EMBL/GenBank/DDBJ whole genome shotgun (WGS) entry which is preliminary data.</text>
</comment>
<dbReference type="PANTHER" id="PTHR11206">
    <property type="entry name" value="MULTIDRUG RESISTANCE PROTEIN"/>
    <property type="match status" value="1"/>
</dbReference>
<proteinExistence type="inferred from homology"/>
<dbReference type="Proteomes" id="UP000187406">
    <property type="component" value="Unassembled WGS sequence"/>
</dbReference>